<sequence>MTSINLSEEHELQVQAYLRFAKLKRDQHVRETVSVVHDFKEEKLQPGEMYNYRDLVGLVTEMEEEVRSLVDKEVQHAYHTNALLVKILLSQAQANGLELHVDTNALENEFLLRQIAHSEETALSRPASDFVRRNAQLSKLGTVATVAVTDTTAVREKEAMAAELGGAQDRMRALQEQMTAAMREKTALTNQLNALKEELATKDAALSGAQSGQTAMLGKLQHDFASLSTEAAGAAAASNAQFGELQKQLNEHRGMLESTRRELAGVQEQLGIRESELRHAHDILDGKLQEAPQFQQMRKMMQAKSQEVVDLRRRLARYEPQSVPSADA</sequence>
<name>A0A7S0WQH0_9CHLO</name>
<evidence type="ECO:0000256" key="2">
    <source>
        <dbReference type="ARBA" id="ARBA00008868"/>
    </source>
</evidence>
<evidence type="ECO:0000313" key="9">
    <source>
        <dbReference type="EMBL" id="CAD8678234.1"/>
    </source>
</evidence>
<evidence type="ECO:0000256" key="7">
    <source>
        <dbReference type="ARBA" id="ARBA00026004"/>
    </source>
</evidence>
<evidence type="ECO:0000256" key="4">
    <source>
        <dbReference type="ARBA" id="ARBA00022490"/>
    </source>
</evidence>
<comment type="subunit">
    <text evidence="7">Self-associates. Interacts with BBS9; the interaction mediates the association of LZTL1 with the BBsome complex and regulates BBSome ciliary trafficking.</text>
</comment>
<dbReference type="PANTHER" id="PTHR21635:SF0">
    <property type="entry name" value="LEUCINE ZIPPER TRANSCRIPTION FACTOR-LIKE PROTEIN 1"/>
    <property type="match status" value="1"/>
</dbReference>
<evidence type="ECO:0000256" key="5">
    <source>
        <dbReference type="ARBA" id="ARBA00023054"/>
    </source>
</evidence>
<dbReference type="GO" id="GO:0005737">
    <property type="term" value="C:cytoplasm"/>
    <property type="evidence" value="ECO:0007669"/>
    <property type="project" value="UniProtKB-SubCell"/>
</dbReference>
<evidence type="ECO:0000256" key="3">
    <source>
        <dbReference type="ARBA" id="ARBA00018920"/>
    </source>
</evidence>
<organism evidence="9">
    <name type="scientific">Chlamydomonas leiostraca</name>
    <dbReference type="NCBI Taxonomy" id="1034604"/>
    <lineage>
        <taxon>Eukaryota</taxon>
        <taxon>Viridiplantae</taxon>
        <taxon>Chlorophyta</taxon>
        <taxon>core chlorophytes</taxon>
        <taxon>Chlorophyceae</taxon>
        <taxon>CS clade</taxon>
        <taxon>Chlamydomonadales</taxon>
        <taxon>Chlamydomonadaceae</taxon>
        <taxon>Chlamydomonas</taxon>
    </lineage>
</organism>
<keyword evidence="4" id="KW-0963">Cytoplasm</keyword>
<dbReference type="InterPro" id="IPR026157">
    <property type="entry name" value="LZTFL1"/>
</dbReference>
<dbReference type="PANTHER" id="PTHR21635">
    <property type="entry name" value="LEUCINE ZIPPER TRANSCRIPTION FACTOR LIKE"/>
    <property type="match status" value="1"/>
</dbReference>
<evidence type="ECO:0000256" key="8">
    <source>
        <dbReference type="SAM" id="Coils"/>
    </source>
</evidence>
<comment type="similarity">
    <text evidence="2">Belongs to the LZTFL1 family.</text>
</comment>
<dbReference type="GO" id="GO:1903565">
    <property type="term" value="P:negative regulation of protein localization to cilium"/>
    <property type="evidence" value="ECO:0007669"/>
    <property type="project" value="TreeGrafter"/>
</dbReference>
<accession>A0A7S0WQH0</accession>
<evidence type="ECO:0000256" key="1">
    <source>
        <dbReference type="ARBA" id="ARBA00004496"/>
    </source>
</evidence>
<keyword evidence="5 8" id="KW-0175">Coiled coil</keyword>
<gene>
    <name evidence="9" type="ORF">CLEI1391_LOCUS8428</name>
</gene>
<proteinExistence type="inferred from homology"/>
<dbReference type="Pfam" id="PF15294">
    <property type="entry name" value="Leu_zip"/>
    <property type="match status" value="1"/>
</dbReference>
<reference evidence="9" key="1">
    <citation type="submission" date="2021-01" db="EMBL/GenBank/DDBJ databases">
        <authorList>
            <person name="Corre E."/>
            <person name="Pelletier E."/>
            <person name="Niang G."/>
            <person name="Scheremetjew M."/>
            <person name="Finn R."/>
            <person name="Kale V."/>
            <person name="Holt S."/>
            <person name="Cochrane G."/>
            <person name="Meng A."/>
            <person name="Brown T."/>
            <person name="Cohen L."/>
        </authorList>
    </citation>
    <scope>NUCLEOTIDE SEQUENCE</scope>
    <source>
        <strain evidence="9">SAG 11-49</strain>
    </source>
</reference>
<evidence type="ECO:0000256" key="6">
    <source>
        <dbReference type="ARBA" id="ARBA00024898"/>
    </source>
</evidence>
<dbReference type="EMBL" id="HBFB01014885">
    <property type="protein sequence ID" value="CAD8678234.1"/>
    <property type="molecule type" value="Transcribed_RNA"/>
</dbReference>
<comment type="function">
    <text evidence="6">Regulates ciliary localization of the BBSome complex. Together with the BBSome complex, controls SMO ciliary trafficking and contributes to the sonic hedgehog (SHH) pathway regulation. May play a role in neurite outgrowth. May have tumor suppressor function.</text>
</comment>
<comment type="subcellular location">
    <subcellularLocation>
        <location evidence="1">Cytoplasm</location>
    </subcellularLocation>
</comment>
<protein>
    <recommendedName>
        <fullName evidence="3">Leucine zipper transcription factor-like protein 1</fullName>
    </recommendedName>
</protein>
<feature type="coiled-coil region" evidence="8">
    <location>
        <begin position="242"/>
        <end position="269"/>
    </location>
</feature>
<feature type="coiled-coil region" evidence="8">
    <location>
        <begin position="157"/>
        <end position="205"/>
    </location>
</feature>
<dbReference type="AlphaFoldDB" id="A0A7S0WQH0"/>